<organism evidence="2 3">
    <name type="scientific">Sedimenticola selenatireducens</name>
    <dbReference type="NCBI Taxonomy" id="191960"/>
    <lineage>
        <taxon>Bacteria</taxon>
        <taxon>Pseudomonadati</taxon>
        <taxon>Pseudomonadota</taxon>
        <taxon>Gammaproteobacteria</taxon>
        <taxon>Chromatiales</taxon>
        <taxon>Sedimenticolaceae</taxon>
        <taxon>Sedimenticola</taxon>
    </lineage>
</organism>
<feature type="transmembrane region" description="Helical" evidence="1">
    <location>
        <begin position="51"/>
        <end position="69"/>
    </location>
</feature>
<dbReference type="OrthoDB" id="6118617at2"/>
<comment type="caution">
    <text evidence="2">The sequence shown here is derived from an EMBL/GenBank/DDBJ whole genome shotgun (WGS) entry which is preliminary data.</text>
</comment>
<keyword evidence="1" id="KW-0472">Membrane</keyword>
<evidence type="ECO:0000313" key="3">
    <source>
        <dbReference type="Proteomes" id="UP000316649"/>
    </source>
</evidence>
<keyword evidence="3" id="KW-1185">Reference proteome</keyword>
<feature type="transmembrane region" description="Helical" evidence="1">
    <location>
        <begin position="103"/>
        <end position="121"/>
    </location>
</feature>
<feature type="transmembrane region" description="Helical" evidence="1">
    <location>
        <begin position="23"/>
        <end position="45"/>
    </location>
</feature>
<dbReference type="EMBL" id="VMNH01000010">
    <property type="protein sequence ID" value="TVO74836.1"/>
    <property type="molecule type" value="Genomic_DNA"/>
</dbReference>
<keyword evidence="1" id="KW-1133">Transmembrane helix</keyword>
<dbReference type="RefSeq" id="WP_144358922.1">
    <property type="nucleotide sequence ID" value="NZ_VMNH01000010.1"/>
</dbReference>
<sequence>MAFKAWFFPQESRFLPGQRWMNVLFRTTHLVGLGGLGAGFLYPAVDQSWQLYLYLTLISGVGLSLISIYSNGIWLFQLRGQAVFVKLLLLALISPFPELKAELFILIILISGWIAHAPARIRYYSLYHRRRIESLD</sequence>
<gene>
    <name evidence="2" type="ORF">FHP88_10085</name>
</gene>
<evidence type="ECO:0000256" key="1">
    <source>
        <dbReference type="SAM" id="Phobius"/>
    </source>
</evidence>
<dbReference type="AlphaFoldDB" id="A0A558DMY0"/>
<protein>
    <submittedName>
        <fullName evidence="2">Uncharacterized protein</fullName>
    </submittedName>
</protein>
<proteinExistence type="predicted"/>
<accession>A0A558DMY0</accession>
<reference evidence="2 3" key="1">
    <citation type="submission" date="2019-07" db="EMBL/GenBank/DDBJ databases">
        <title>The pathways for chlorine oxyanion respiration interact through the shared metabolite chlorate.</title>
        <authorList>
            <person name="Barnum T.P."/>
            <person name="Cheng Y."/>
            <person name="Hill K.A."/>
            <person name="Lucas L.N."/>
            <person name="Carlson H.K."/>
            <person name="Coates J.D."/>
        </authorList>
    </citation>
    <scope>NUCLEOTIDE SEQUENCE [LARGE SCALE GENOMIC DNA]</scope>
    <source>
        <strain evidence="2 3">BK-1</strain>
    </source>
</reference>
<name>A0A558DMY0_9GAMM</name>
<evidence type="ECO:0000313" key="2">
    <source>
        <dbReference type="EMBL" id="TVO74836.1"/>
    </source>
</evidence>
<dbReference type="Proteomes" id="UP000316649">
    <property type="component" value="Unassembled WGS sequence"/>
</dbReference>
<keyword evidence="1" id="KW-0812">Transmembrane</keyword>